<reference evidence="3 4" key="1">
    <citation type="submission" date="2014-04" db="EMBL/GenBank/DDBJ databases">
        <authorList>
            <consortium name="DOE Joint Genome Institute"/>
            <person name="Kuo A."/>
            <person name="Kohler A."/>
            <person name="Costa M.D."/>
            <person name="Nagy L.G."/>
            <person name="Floudas D."/>
            <person name="Copeland A."/>
            <person name="Barry K.W."/>
            <person name="Cichocki N."/>
            <person name="Veneault-Fourrey C."/>
            <person name="LaButti K."/>
            <person name="Lindquist E.A."/>
            <person name="Lipzen A."/>
            <person name="Lundell T."/>
            <person name="Morin E."/>
            <person name="Murat C."/>
            <person name="Sun H."/>
            <person name="Tunlid A."/>
            <person name="Henrissat B."/>
            <person name="Grigoriev I.V."/>
            <person name="Hibbett D.S."/>
            <person name="Martin F."/>
            <person name="Nordberg H.P."/>
            <person name="Cantor M.N."/>
            <person name="Hua S.X."/>
        </authorList>
    </citation>
    <scope>NUCLEOTIDE SEQUENCE [LARGE SCALE GENOMIC DNA]</scope>
    <source>
        <strain evidence="3 4">441</strain>
    </source>
</reference>
<dbReference type="Pfam" id="PF09350">
    <property type="entry name" value="DJC28_CD"/>
    <property type="match status" value="1"/>
</dbReference>
<dbReference type="HOGENOM" id="CLU_032666_0_0_1"/>
<dbReference type="EMBL" id="KN833690">
    <property type="protein sequence ID" value="KIK29188.1"/>
    <property type="molecule type" value="Genomic_DNA"/>
</dbReference>
<accession>A0A0D0AAZ4</accession>
<reference evidence="4" key="2">
    <citation type="submission" date="2015-01" db="EMBL/GenBank/DDBJ databases">
        <title>Evolutionary Origins and Diversification of the Mycorrhizal Mutualists.</title>
        <authorList>
            <consortium name="DOE Joint Genome Institute"/>
            <consortium name="Mycorrhizal Genomics Consortium"/>
            <person name="Kohler A."/>
            <person name="Kuo A."/>
            <person name="Nagy L.G."/>
            <person name="Floudas D."/>
            <person name="Copeland A."/>
            <person name="Barry K.W."/>
            <person name="Cichocki N."/>
            <person name="Veneault-Fourrey C."/>
            <person name="LaButti K."/>
            <person name="Lindquist E.A."/>
            <person name="Lipzen A."/>
            <person name="Lundell T."/>
            <person name="Morin E."/>
            <person name="Murat C."/>
            <person name="Riley R."/>
            <person name="Ohm R."/>
            <person name="Sun H."/>
            <person name="Tunlid A."/>
            <person name="Henrissat B."/>
            <person name="Grigoriev I.V."/>
            <person name="Hibbett D.S."/>
            <person name="Martin F."/>
        </authorList>
    </citation>
    <scope>NUCLEOTIDE SEQUENCE [LARGE SCALE GENOMIC DNA]</scope>
    <source>
        <strain evidence="4">441</strain>
    </source>
</reference>
<evidence type="ECO:0000256" key="1">
    <source>
        <dbReference type="SAM" id="MobiDB-lite"/>
    </source>
</evidence>
<dbReference type="InterPro" id="IPR018961">
    <property type="entry name" value="DnaJ_homolog_subfam-C_membr-28"/>
</dbReference>
<name>A0A0D0AAZ4_9AGAM</name>
<dbReference type="AlphaFoldDB" id="A0A0D0AAZ4"/>
<dbReference type="Proteomes" id="UP000054018">
    <property type="component" value="Unassembled WGS sequence"/>
</dbReference>
<evidence type="ECO:0000259" key="2">
    <source>
        <dbReference type="Pfam" id="PF09350"/>
    </source>
</evidence>
<protein>
    <recommendedName>
        <fullName evidence="2">DnaJ homologue subfamily C member 28 conserved domain-containing protein</fullName>
    </recommendedName>
</protein>
<proteinExistence type="predicted"/>
<gene>
    <name evidence="3" type="ORF">PISMIDRAFT_672600</name>
</gene>
<dbReference type="OrthoDB" id="547796at2759"/>
<dbReference type="PANTHER" id="PTHR39394:SF1">
    <property type="entry name" value="DNAJ HOMOLOGUE SUBFAMILY C MEMBER 28 CONSERVED DOMAIN-CONTAINING PROTEIN"/>
    <property type="match status" value="1"/>
</dbReference>
<keyword evidence="4" id="KW-1185">Reference proteome</keyword>
<feature type="region of interest" description="Disordered" evidence="1">
    <location>
        <begin position="141"/>
        <end position="189"/>
    </location>
</feature>
<evidence type="ECO:0000313" key="3">
    <source>
        <dbReference type="EMBL" id="KIK29188.1"/>
    </source>
</evidence>
<feature type="compositionally biased region" description="Basic and acidic residues" evidence="1">
    <location>
        <begin position="166"/>
        <end position="189"/>
    </location>
</feature>
<dbReference type="PANTHER" id="PTHR39394">
    <property type="entry name" value="YALI0E31793P"/>
    <property type="match status" value="1"/>
</dbReference>
<feature type="domain" description="DnaJ homologue subfamily C member 28 conserved" evidence="2">
    <location>
        <begin position="220"/>
        <end position="290"/>
    </location>
</feature>
<sequence>CRSHFQRHCWYVRSNSTVHRQEFQDAGAKLSEDTTREEAGAEIHASKVQGGRRKLSRMGHHHENWSGEESVQDTVLRMLVDKYKPLRTGIVRTADEKLKDAPPRITSETTHPSVRTWREIANEPLLPAIDGHKPWHTTFRPPSHTSASIKFGNIEPSSTRSVSPPTDERTRRTERESIKRKEQANRLTRARESTLDYRLGLRDRRPGRVNPITLKGWQSLVEDRIEKARMAGAFDRVSGRGQPIARVSEERNPFIAREEFLMNRIVQRSGAAPPWVEVQIELESATNSFRETLRQSWTRRAVRMLTASQSAATLPSLSLARVATMRDREWENRECSYHNTAIAELNSLVRKYNAMAPYAVRRPYYVREVELEKVYKDCGEEIMRAMREKKEETSGYSVSISMAKPVPGVDGPVDPASSFGLRALILQWIERLWRKFTGFGQP</sequence>
<feature type="compositionally biased region" description="Polar residues" evidence="1">
    <location>
        <begin position="155"/>
        <end position="164"/>
    </location>
</feature>
<evidence type="ECO:0000313" key="4">
    <source>
        <dbReference type="Proteomes" id="UP000054018"/>
    </source>
</evidence>
<feature type="non-terminal residue" evidence="3">
    <location>
        <position position="1"/>
    </location>
</feature>
<organism evidence="3 4">
    <name type="scientific">Pisolithus microcarpus 441</name>
    <dbReference type="NCBI Taxonomy" id="765257"/>
    <lineage>
        <taxon>Eukaryota</taxon>
        <taxon>Fungi</taxon>
        <taxon>Dikarya</taxon>
        <taxon>Basidiomycota</taxon>
        <taxon>Agaricomycotina</taxon>
        <taxon>Agaricomycetes</taxon>
        <taxon>Agaricomycetidae</taxon>
        <taxon>Boletales</taxon>
        <taxon>Sclerodermatineae</taxon>
        <taxon>Pisolithaceae</taxon>
        <taxon>Pisolithus</taxon>
    </lineage>
</organism>